<name>A0AAD1VW33_PELCU</name>
<feature type="region of interest" description="Disordered" evidence="1">
    <location>
        <begin position="84"/>
        <end position="133"/>
    </location>
</feature>
<evidence type="ECO:0000256" key="1">
    <source>
        <dbReference type="SAM" id="MobiDB-lite"/>
    </source>
</evidence>
<reference evidence="2" key="1">
    <citation type="submission" date="2022-03" db="EMBL/GenBank/DDBJ databases">
        <authorList>
            <person name="Alioto T."/>
            <person name="Alioto T."/>
            <person name="Gomez Garrido J."/>
        </authorList>
    </citation>
    <scope>NUCLEOTIDE SEQUENCE</scope>
</reference>
<accession>A0AAD1VW33</accession>
<dbReference type="EMBL" id="OW240913">
    <property type="protein sequence ID" value="CAH2252917.1"/>
    <property type="molecule type" value="Genomic_DNA"/>
</dbReference>
<evidence type="ECO:0000313" key="3">
    <source>
        <dbReference type="Proteomes" id="UP001295444"/>
    </source>
</evidence>
<dbReference type="AlphaFoldDB" id="A0AAD1VW33"/>
<gene>
    <name evidence="2" type="ORF">PECUL_23A047040</name>
</gene>
<proteinExistence type="predicted"/>
<sequence length="133" mass="14127">MDSPNTLAEANPTCGLAVDAGQMKWPVIQSRSPADADLPPFGPYTQTLMDRRGRENATTSHTPKMAAILITMPHTNNAASHIRAASGVQPKRPEATNSQRQLECPMTCGGEKPHSLSQMPSAGTQKGAAAVRH</sequence>
<protein>
    <submittedName>
        <fullName evidence="2">Uncharacterized protein</fullName>
    </submittedName>
</protein>
<dbReference type="Proteomes" id="UP001295444">
    <property type="component" value="Chromosome 02"/>
</dbReference>
<feature type="compositionally biased region" description="Polar residues" evidence="1">
    <location>
        <begin position="115"/>
        <end position="124"/>
    </location>
</feature>
<evidence type="ECO:0000313" key="2">
    <source>
        <dbReference type="EMBL" id="CAH2252917.1"/>
    </source>
</evidence>
<keyword evidence="3" id="KW-1185">Reference proteome</keyword>
<organism evidence="2 3">
    <name type="scientific">Pelobates cultripes</name>
    <name type="common">Western spadefoot toad</name>
    <dbReference type="NCBI Taxonomy" id="61616"/>
    <lineage>
        <taxon>Eukaryota</taxon>
        <taxon>Metazoa</taxon>
        <taxon>Chordata</taxon>
        <taxon>Craniata</taxon>
        <taxon>Vertebrata</taxon>
        <taxon>Euteleostomi</taxon>
        <taxon>Amphibia</taxon>
        <taxon>Batrachia</taxon>
        <taxon>Anura</taxon>
        <taxon>Pelobatoidea</taxon>
        <taxon>Pelobatidae</taxon>
        <taxon>Pelobates</taxon>
    </lineage>
</organism>